<feature type="active site" evidence="9">
    <location>
        <position position="268"/>
    </location>
</feature>
<evidence type="ECO:0000256" key="10">
    <source>
        <dbReference type="RuleBase" id="RU003421"/>
    </source>
</evidence>
<dbReference type="PANTHER" id="PTHR43722">
    <property type="entry name" value="PROLINE IMINOPEPTIDASE"/>
    <property type="match status" value="1"/>
</dbReference>
<sequence>MSYPIGEPHDAGMMATGDGHRVYWEAYGSPDGKPALVLHGGPGSGASPWWRQFFDPSRYRVVMFDQRGCGRSTPNARDDLAALENNTTAHLIADIEALRDLLGIDRWLLFGASWGSTLGLSYAVQHPDRVSELVLWALVTTRAREVHWLTHVMGEIYPKEFDELLSVIPPELRSGNIPMALSGLLRSPDAEVRDRAARAWCAWEDRIATLSGPVVPSREWQEPSARLGFARLVTHYFGHHAFQADDAITANLDRIRGIPAYFLRGRLDIASPLRPAYEIAQHLPKATLEIVEADAHGAWDDTLERLVRVFDTLGNATTP</sequence>
<dbReference type="KEGG" id="spue:AB5L97_00435"/>
<dbReference type="Gene3D" id="3.40.50.1820">
    <property type="entry name" value="alpha/beta hydrolase"/>
    <property type="match status" value="1"/>
</dbReference>
<dbReference type="SUPFAM" id="SSF53474">
    <property type="entry name" value="alpha/beta-Hydrolases"/>
    <property type="match status" value="1"/>
</dbReference>
<keyword evidence="4 8" id="KW-0031">Aminopeptidase</keyword>
<dbReference type="PRINTS" id="PR00111">
    <property type="entry name" value="ABHYDROLASE"/>
</dbReference>
<dbReference type="EC" id="3.4.11.5" evidence="8 10"/>
<dbReference type="InterPro" id="IPR029058">
    <property type="entry name" value="AB_hydrolase_fold"/>
</dbReference>
<dbReference type="NCBIfam" id="TIGR01249">
    <property type="entry name" value="pro_imino_pep_1"/>
    <property type="match status" value="1"/>
</dbReference>
<dbReference type="Pfam" id="PF00561">
    <property type="entry name" value="Abhydrolase_1"/>
    <property type="match status" value="1"/>
</dbReference>
<dbReference type="AlphaFoldDB" id="A0AB39L3X7"/>
<comment type="catalytic activity">
    <reaction evidence="1 8 10">
        <text>Release of N-terminal proline from a peptide.</text>
        <dbReference type="EC" id="3.4.11.5"/>
    </reaction>
</comment>
<dbReference type="PANTHER" id="PTHR43722:SF1">
    <property type="entry name" value="PROLINE IMINOPEPTIDASE"/>
    <property type="match status" value="1"/>
</dbReference>
<gene>
    <name evidence="12" type="primary">pip</name>
    <name evidence="12" type="ORF">AB5L97_00435</name>
</gene>
<evidence type="ECO:0000256" key="9">
    <source>
        <dbReference type="PIRSR" id="PIRSR006431-1"/>
    </source>
</evidence>
<dbReference type="InterPro" id="IPR002410">
    <property type="entry name" value="Peptidase_S33"/>
</dbReference>
<evidence type="ECO:0000256" key="7">
    <source>
        <dbReference type="ARBA" id="ARBA00022801"/>
    </source>
</evidence>
<evidence type="ECO:0000256" key="4">
    <source>
        <dbReference type="ARBA" id="ARBA00022438"/>
    </source>
</evidence>
<dbReference type="InterPro" id="IPR005944">
    <property type="entry name" value="Pro_iminopeptidase"/>
</dbReference>
<keyword evidence="5 8" id="KW-0963">Cytoplasm</keyword>
<protein>
    <recommendedName>
        <fullName evidence="8 10">Proline iminopeptidase</fullName>
        <shortName evidence="8">PIP</shortName>
        <ecNumber evidence="8 10">3.4.11.5</ecNumber>
    </recommendedName>
    <alternativeName>
        <fullName evidence="8">Prolyl aminopeptidase</fullName>
    </alternativeName>
</protein>
<dbReference type="RefSeq" id="WP_369046046.1">
    <property type="nucleotide sequence ID" value="NZ_CP163302.1"/>
</dbReference>
<dbReference type="PIRSF" id="PIRSF006431">
    <property type="entry name" value="Pept_S33"/>
    <property type="match status" value="1"/>
</dbReference>
<dbReference type="GO" id="GO:0004177">
    <property type="term" value="F:aminopeptidase activity"/>
    <property type="evidence" value="ECO:0007669"/>
    <property type="project" value="UniProtKB-UniRule"/>
</dbReference>
<dbReference type="InterPro" id="IPR000073">
    <property type="entry name" value="AB_hydrolase_1"/>
</dbReference>
<evidence type="ECO:0000256" key="1">
    <source>
        <dbReference type="ARBA" id="ARBA00001585"/>
    </source>
</evidence>
<organism evidence="12">
    <name type="scientific">Sinomonas puerhi</name>
    <dbReference type="NCBI Taxonomy" id="3238584"/>
    <lineage>
        <taxon>Bacteria</taxon>
        <taxon>Bacillati</taxon>
        <taxon>Actinomycetota</taxon>
        <taxon>Actinomycetes</taxon>
        <taxon>Micrococcales</taxon>
        <taxon>Micrococcaceae</taxon>
        <taxon>Sinomonas</taxon>
    </lineage>
</organism>
<evidence type="ECO:0000256" key="5">
    <source>
        <dbReference type="ARBA" id="ARBA00022490"/>
    </source>
</evidence>
<dbReference type="PRINTS" id="PR00793">
    <property type="entry name" value="PROAMNOPTASE"/>
</dbReference>
<evidence type="ECO:0000256" key="2">
    <source>
        <dbReference type="ARBA" id="ARBA00004496"/>
    </source>
</evidence>
<reference evidence="12" key="1">
    <citation type="submission" date="2024-07" db="EMBL/GenBank/DDBJ databases">
        <authorList>
            <person name="fu j."/>
        </authorList>
    </citation>
    <scope>NUCLEOTIDE SEQUENCE</scope>
    <source>
        <strain evidence="12">P10A9</strain>
    </source>
</reference>
<evidence type="ECO:0000259" key="11">
    <source>
        <dbReference type="Pfam" id="PF00561"/>
    </source>
</evidence>
<dbReference type="EMBL" id="CP163302">
    <property type="protein sequence ID" value="XDP45531.1"/>
    <property type="molecule type" value="Genomic_DNA"/>
</dbReference>
<evidence type="ECO:0000313" key="12">
    <source>
        <dbReference type="EMBL" id="XDP45531.1"/>
    </source>
</evidence>
<comment type="subcellular location">
    <subcellularLocation>
        <location evidence="2 8">Cytoplasm</location>
    </subcellularLocation>
</comment>
<accession>A0AB39L3X7</accession>
<feature type="active site" description="Proton donor" evidence="9">
    <location>
        <position position="296"/>
    </location>
</feature>
<feature type="active site" description="Nucleophile" evidence="9">
    <location>
        <position position="113"/>
    </location>
</feature>
<name>A0AB39L3X7_9MICC</name>
<proteinExistence type="inferred from homology"/>
<dbReference type="GO" id="GO:0006508">
    <property type="term" value="P:proteolysis"/>
    <property type="evidence" value="ECO:0007669"/>
    <property type="project" value="UniProtKB-KW"/>
</dbReference>
<feature type="domain" description="AB hydrolase-1" evidence="11">
    <location>
        <begin position="36"/>
        <end position="296"/>
    </location>
</feature>
<evidence type="ECO:0000256" key="8">
    <source>
        <dbReference type="PIRNR" id="PIRNR006431"/>
    </source>
</evidence>
<evidence type="ECO:0000256" key="6">
    <source>
        <dbReference type="ARBA" id="ARBA00022670"/>
    </source>
</evidence>
<comment type="similarity">
    <text evidence="3 8 10">Belongs to the peptidase S33 family.</text>
</comment>
<evidence type="ECO:0000256" key="3">
    <source>
        <dbReference type="ARBA" id="ARBA00010088"/>
    </source>
</evidence>
<keyword evidence="7 8" id="KW-0378">Hydrolase</keyword>
<keyword evidence="6 8" id="KW-0645">Protease</keyword>
<dbReference type="GO" id="GO:0005737">
    <property type="term" value="C:cytoplasm"/>
    <property type="evidence" value="ECO:0007669"/>
    <property type="project" value="UniProtKB-SubCell"/>
</dbReference>